<organism evidence="3 4">
    <name type="scientific">Microbacterium amylolyticum</name>
    <dbReference type="NCBI Taxonomy" id="936337"/>
    <lineage>
        <taxon>Bacteria</taxon>
        <taxon>Bacillati</taxon>
        <taxon>Actinomycetota</taxon>
        <taxon>Actinomycetes</taxon>
        <taxon>Micrococcales</taxon>
        <taxon>Microbacteriaceae</taxon>
        <taxon>Microbacterium</taxon>
    </lineage>
</organism>
<dbReference type="GO" id="GO:0016787">
    <property type="term" value="F:hydrolase activity"/>
    <property type="evidence" value="ECO:0007669"/>
    <property type="project" value="UniProtKB-KW"/>
</dbReference>
<protein>
    <submittedName>
        <fullName evidence="3">Sortase A</fullName>
        <ecNumber evidence="3">3.4.22.70</ecNumber>
    </submittedName>
</protein>
<dbReference type="SUPFAM" id="SSF63817">
    <property type="entry name" value="Sortase"/>
    <property type="match status" value="1"/>
</dbReference>
<proteinExistence type="predicted"/>
<feature type="transmembrane region" description="Helical" evidence="2">
    <location>
        <begin position="28"/>
        <end position="46"/>
    </location>
</feature>
<dbReference type="InterPro" id="IPR042002">
    <property type="entry name" value="Sortase_C"/>
</dbReference>
<dbReference type="Gene3D" id="2.40.260.10">
    <property type="entry name" value="Sortase"/>
    <property type="match status" value="1"/>
</dbReference>
<keyword evidence="2" id="KW-1133">Transmembrane helix</keyword>
<evidence type="ECO:0000256" key="1">
    <source>
        <dbReference type="ARBA" id="ARBA00022801"/>
    </source>
</evidence>
<dbReference type="CDD" id="cd05827">
    <property type="entry name" value="Sortase_C"/>
    <property type="match status" value="1"/>
</dbReference>
<evidence type="ECO:0000256" key="2">
    <source>
        <dbReference type="SAM" id="Phobius"/>
    </source>
</evidence>
<keyword evidence="2" id="KW-0812">Transmembrane</keyword>
<evidence type="ECO:0000313" key="4">
    <source>
        <dbReference type="Proteomes" id="UP001519362"/>
    </source>
</evidence>
<dbReference type="Pfam" id="PF04203">
    <property type="entry name" value="Sortase"/>
    <property type="match status" value="1"/>
</dbReference>
<dbReference type="InterPro" id="IPR005754">
    <property type="entry name" value="Sortase"/>
</dbReference>
<dbReference type="NCBIfam" id="TIGR01076">
    <property type="entry name" value="sortase_fam"/>
    <property type="match status" value="1"/>
</dbReference>
<name>A0ABS4ZJD9_9MICO</name>
<dbReference type="NCBIfam" id="NF033745">
    <property type="entry name" value="class_C_sortase"/>
    <property type="match status" value="1"/>
</dbReference>
<dbReference type="EC" id="3.4.22.70" evidence="3"/>
<accession>A0ABS4ZJD9</accession>
<keyword evidence="1 3" id="KW-0378">Hydrolase</keyword>
<sequence>MATSALLPDDSAPGQHQPAARSAWRMPWMSALSVLLVLAGVCLFLYPHIASWFSLREQLRVIDLQLNNWQDLGEHEERVRQHDLDQARAYNDALVSGAMLNANANVPARSAGADDADLDYLGLLNRSGSGLMARLKFDRLGIDLPVYHGTSDETLLKGVGHLQGTSLPVGGEGYRSVLTAHRGLASATMFDNLVDARIGDTFVVEVLHEVLTYRIVETQVVEPDETEAIFSIPGRDLVTLVTCTPLGVNTHRVLVTGERVAPTPHEDLIAGGQPSGTLGFPWWGIVLGGSVAASGVFVWRSGVPRDV</sequence>
<evidence type="ECO:0000313" key="3">
    <source>
        <dbReference type="EMBL" id="MBP2437391.1"/>
    </source>
</evidence>
<comment type="caution">
    <text evidence="3">The sequence shown here is derived from an EMBL/GenBank/DDBJ whole genome shotgun (WGS) entry which is preliminary data.</text>
</comment>
<dbReference type="Proteomes" id="UP001519362">
    <property type="component" value="Unassembled WGS sequence"/>
</dbReference>
<gene>
    <name evidence="3" type="ORF">JOF34_001977</name>
</gene>
<dbReference type="InterPro" id="IPR023365">
    <property type="entry name" value="Sortase_dom-sf"/>
</dbReference>
<reference evidence="3 4" key="1">
    <citation type="submission" date="2021-03" db="EMBL/GenBank/DDBJ databases">
        <title>Sequencing the genomes of 1000 actinobacteria strains.</title>
        <authorList>
            <person name="Klenk H.-P."/>
        </authorList>
    </citation>
    <scope>NUCLEOTIDE SEQUENCE [LARGE SCALE GENOMIC DNA]</scope>
    <source>
        <strain evidence="3 4">DSM 24221</strain>
    </source>
</reference>
<keyword evidence="4" id="KW-1185">Reference proteome</keyword>
<dbReference type="RefSeq" id="WP_241245078.1">
    <property type="nucleotide sequence ID" value="NZ_CP049253.1"/>
</dbReference>
<dbReference type="EMBL" id="JAGIOL010000001">
    <property type="protein sequence ID" value="MBP2437391.1"/>
    <property type="molecule type" value="Genomic_DNA"/>
</dbReference>
<keyword evidence="2" id="KW-0472">Membrane</keyword>